<protein>
    <recommendedName>
        <fullName evidence="3">GmrSD restriction endonucleases C-terminal domain-containing protein</fullName>
    </recommendedName>
</protein>
<dbReference type="PANTHER" id="PTHR35149">
    <property type="entry name" value="SLL5132 PROTEIN"/>
    <property type="match status" value="1"/>
</dbReference>
<keyword evidence="1" id="KW-0175">Coiled coil</keyword>
<evidence type="ECO:0000313" key="4">
    <source>
        <dbReference type="EMBL" id="KAK9797434.1"/>
    </source>
</evidence>
<accession>A0AAW1NWK5</accession>
<dbReference type="Proteomes" id="UP001465755">
    <property type="component" value="Unassembled WGS sequence"/>
</dbReference>
<evidence type="ECO:0000259" key="3">
    <source>
        <dbReference type="Pfam" id="PF07510"/>
    </source>
</evidence>
<dbReference type="PANTHER" id="PTHR35149:SF1">
    <property type="entry name" value="DUF5655 DOMAIN-CONTAINING PROTEIN"/>
    <property type="match status" value="1"/>
</dbReference>
<dbReference type="Pfam" id="PF07510">
    <property type="entry name" value="GmrSD_C"/>
    <property type="match status" value="1"/>
</dbReference>
<dbReference type="AlphaFoldDB" id="A0AAW1NWK5"/>
<feature type="region of interest" description="Disordered" evidence="2">
    <location>
        <begin position="404"/>
        <end position="423"/>
    </location>
</feature>
<evidence type="ECO:0000313" key="5">
    <source>
        <dbReference type="Proteomes" id="UP001465755"/>
    </source>
</evidence>
<feature type="coiled-coil region" evidence="1">
    <location>
        <begin position="612"/>
        <end position="684"/>
    </location>
</feature>
<dbReference type="EMBL" id="JALJOQ010000106">
    <property type="protein sequence ID" value="KAK9797434.1"/>
    <property type="molecule type" value="Genomic_DNA"/>
</dbReference>
<feature type="region of interest" description="Disordered" evidence="2">
    <location>
        <begin position="467"/>
        <end position="486"/>
    </location>
</feature>
<feature type="domain" description="GmrSD restriction endonucleases C-terminal" evidence="3">
    <location>
        <begin position="381"/>
        <end position="448"/>
    </location>
</feature>
<evidence type="ECO:0000256" key="2">
    <source>
        <dbReference type="SAM" id="MobiDB-lite"/>
    </source>
</evidence>
<dbReference type="InterPro" id="IPR011089">
    <property type="entry name" value="GmrSD_C"/>
</dbReference>
<name>A0AAW1NWK5_9CHLO</name>
<reference evidence="4 5" key="1">
    <citation type="journal article" date="2024" name="Nat. Commun.">
        <title>Phylogenomics reveals the evolutionary origins of lichenization in chlorophyte algae.</title>
        <authorList>
            <person name="Puginier C."/>
            <person name="Libourel C."/>
            <person name="Otte J."/>
            <person name="Skaloud P."/>
            <person name="Haon M."/>
            <person name="Grisel S."/>
            <person name="Petersen M."/>
            <person name="Berrin J.G."/>
            <person name="Delaux P.M."/>
            <person name="Dal Grande F."/>
            <person name="Keller J."/>
        </authorList>
    </citation>
    <scope>NUCLEOTIDE SEQUENCE [LARGE SCALE GENOMIC DNA]</scope>
    <source>
        <strain evidence="4 5">SAG 2036</strain>
    </source>
</reference>
<sequence>MSADSSKATLMALGELLDCQGTHARTARELSARKGNVRGYRFEVDDYQREYQWRANKFGQNEQVYALLNSYKSHGLLDGINAREFLLGTVILATKCEDSKGPGEEHQGHSTAELRKQSVPGEHDSPAAALIRSNFRAILEWLEQKLDVKSLSKRAQMELTAEWFTVCAGRGSTLFMELMSHIKAIECAPEPFNPADACIAHYYTTTFADGKGFQKEPRKFLTDTFIPHAIAFQSLFHVTGRKKFHMNEVYVLQMLPFCEWRTAATLAMMLFSSAPEPEQKAAKKPLEKFLRQLQALVVYHALSSKPAQKRREQHGLLVKHLKDCAAKKMAAPPNKTVPAAVCLADASQGMWGAMQLESEDATKDAKAVLAKELVTAKLYGTARKEWLHTIGNLDLVDSGLNSSMGNKSLSEKQKRRHAADPHAPVLKADRAGVWTLSDIRARAERLVTKLAHQSVWDISSIHVPSASSQAGQPVRLASASTTAQAEVQEAVESNLAGPNNANAEADERSEEGSTSQAAFTLPPEQEDFICEEVKEVLGRKDVIWLPPDLAERMLARRLEDTVAAFNYEVTGIDYNVRVAEQKKEAQLRLKGSVSKKLQQQLADENRSSMTVQQLKEQRLNEQQQQLIAHQRKVQMLEKQLKEQQLKVQQLKEKQEQLMGQQLKVQKLEKQLKEQQLERWLSESEDWDKKWHRSWYSWNPKHGAKVSFEEHVKGWQLVYKLVEALTRAPAMLRASCPGLD</sequence>
<feature type="region of interest" description="Disordered" evidence="2">
    <location>
        <begin position="98"/>
        <end position="123"/>
    </location>
</feature>
<keyword evidence="5" id="KW-1185">Reference proteome</keyword>
<comment type="caution">
    <text evidence="4">The sequence shown here is derived from an EMBL/GenBank/DDBJ whole genome shotgun (WGS) entry which is preliminary data.</text>
</comment>
<proteinExistence type="predicted"/>
<feature type="region of interest" description="Disordered" evidence="2">
    <location>
        <begin position="492"/>
        <end position="521"/>
    </location>
</feature>
<evidence type="ECO:0000256" key="1">
    <source>
        <dbReference type="SAM" id="Coils"/>
    </source>
</evidence>
<gene>
    <name evidence="4" type="ORF">WJX73_003741</name>
</gene>
<organism evidence="4 5">
    <name type="scientific">Symbiochloris irregularis</name>
    <dbReference type="NCBI Taxonomy" id="706552"/>
    <lineage>
        <taxon>Eukaryota</taxon>
        <taxon>Viridiplantae</taxon>
        <taxon>Chlorophyta</taxon>
        <taxon>core chlorophytes</taxon>
        <taxon>Trebouxiophyceae</taxon>
        <taxon>Trebouxiales</taxon>
        <taxon>Trebouxiaceae</taxon>
        <taxon>Symbiochloris</taxon>
    </lineage>
</organism>